<dbReference type="Proteomes" id="UP001629156">
    <property type="component" value="Unassembled WGS sequence"/>
</dbReference>
<accession>A0ABW8YYQ3</accession>
<dbReference type="Pfam" id="PF12728">
    <property type="entry name" value="HTH_17"/>
    <property type="match status" value="1"/>
</dbReference>
<name>A0ABW8YYQ3_9FLAO</name>
<proteinExistence type="predicted"/>
<gene>
    <name evidence="2" type="ORF">ABS766_11910</name>
</gene>
<reference evidence="2 3" key="1">
    <citation type="submission" date="2024-06" db="EMBL/GenBank/DDBJ databases">
        <authorList>
            <person name="Kaempfer P."/>
            <person name="Viver T."/>
        </authorList>
    </citation>
    <scope>NUCLEOTIDE SEQUENCE [LARGE SCALE GENOMIC DNA]</scope>
    <source>
        <strain evidence="2 3">ST-119</strain>
    </source>
</reference>
<keyword evidence="3" id="KW-1185">Reference proteome</keyword>
<protein>
    <submittedName>
        <fullName evidence="2">Helix-turn-helix domain-containing protein</fullName>
    </submittedName>
</protein>
<feature type="domain" description="Helix-turn-helix" evidence="1">
    <location>
        <begin position="40"/>
        <end position="85"/>
    </location>
</feature>
<evidence type="ECO:0000259" key="1">
    <source>
        <dbReference type="Pfam" id="PF12728"/>
    </source>
</evidence>
<sequence length="90" mass="10328">MENTIQFIQVTPQELENRIIDGVKKMFSSIVQKSDDDQLLNRTETAKLLGISTVTLWEWTNKSKLKSYGIGNKVYYKKSEVIAALKPLNH</sequence>
<dbReference type="EMBL" id="JBELPZ010000012">
    <property type="protein sequence ID" value="MFL9845125.1"/>
    <property type="molecule type" value="Genomic_DNA"/>
</dbReference>
<dbReference type="SUPFAM" id="SSF46955">
    <property type="entry name" value="Putative DNA-binding domain"/>
    <property type="match status" value="1"/>
</dbReference>
<evidence type="ECO:0000313" key="3">
    <source>
        <dbReference type="Proteomes" id="UP001629156"/>
    </source>
</evidence>
<comment type="caution">
    <text evidence="2">The sequence shown here is derived from an EMBL/GenBank/DDBJ whole genome shotgun (WGS) entry which is preliminary data.</text>
</comment>
<dbReference type="RefSeq" id="WP_408085393.1">
    <property type="nucleotide sequence ID" value="NZ_JBELPZ010000012.1"/>
</dbReference>
<dbReference type="InterPro" id="IPR041657">
    <property type="entry name" value="HTH_17"/>
</dbReference>
<organism evidence="2 3">
    <name type="scientific">Flavobacterium rhizosphaerae</name>
    <dbReference type="NCBI Taxonomy" id="3163298"/>
    <lineage>
        <taxon>Bacteria</taxon>
        <taxon>Pseudomonadati</taxon>
        <taxon>Bacteroidota</taxon>
        <taxon>Flavobacteriia</taxon>
        <taxon>Flavobacteriales</taxon>
        <taxon>Flavobacteriaceae</taxon>
        <taxon>Flavobacterium</taxon>
    </lineage>
</organism>
<dbReference type="InterPro" id="IPR009061">
    <property type="entry name" value="DNA-bd_dom_put_sf"/>
</dbReference>
<evidence type="ECO:0000313" key="2">
    <source>
        <dbReference type="EMBL" id="MFL9845125.1"/>
    </source>
</evidence>